<keyword evidence="3" id="KW-0418">Kinase</keyword>
<reference evidence="3" key="1">
    <citation type="journal article" date="2014" name="Int. J. Syst. Evol. Microbiol.">
        <title>Complete genome sequence of Corynebacterium casei LMG S-19264T (=DSM 44701T), isolated from a smear-ripened cheese.</title>
        <authorList>
            <consortium name="US DOE Joint Genome Institute (JGI-PGF)"/>
            <person name="Walter F."/>
            <person name="Albersmeier A."/>
            <person name="Kalinowski J."/>
            <person name="Ruckert C."/>
        </authorList>
    </citation>
    <scope>NUCLEOTIDE SEQUENCE</scope>
    <source>
        <strain evidence="3">CGMCC 1.15519</strain>
    </source>
</reference>
<dbReference type="PANTHER" id="PTHR43777:SF1">
    <property type="entry name" value="MOLYBDENUM COFACTOR CYTIDYLYLTRANSFERASE"/>
    <property type="match status" value="1"/>
</dbReference>
<evidence type="ECO:0000259" key="2">
    <source>
        <dbReference type="Pfam" id="PF12804"/>
    </source>
</evidence>
<evidence type="ECO:0000313" key="3">
    <source>
        <dbReference type="EMBL" id="GGD99329.1"/>
    </source>
</evidence>
<gene>
    <name evidence="3" type="ORF">GCM10011529_01810</name>
</gene>
<dbReference type="InterPro" id="IPR036425">
    <property type="entry name" value="MoaB/Mog-like_dom_sf"/>
</dbReference>
<dbReference type="InterPro" id="IPR025877">
    <property type="entry name" value="MobA-like_NTP_Trfase"/>
</dbReference>
<dbReference type="InterPro" id="IPR029044">
    <property type="entry name" value="Nucleotide-diphossugar_trans"/>
</dbReference>
<dbReference type="GO" id="GO:0016779">
    <property type="term" value="F:nucleotidyltransferase activity"/>
    <property type="evidence" value="ECO:0007669"/>
    <property type="project" value="UniProtKB-ARBA"/>
</dbReference>
<keyword evidence="4" id="KW-1185">Reference proteome</keyword>
<dbReference type="Gene3D" id="3.90.550.10">
    <property type="entry name" value="Spore Coat Polysaccharide Biosynthesis Protein SpsA, Chain A"/>
    <property type="match status" value="1"/>
</dbReference>
<comment type="caution">
    <text evidence="3">The sequence shown here is derived from an EMBL/GenBank/DDBJ whole genome shotgun (WGS) entry which is preliminary data.</text>
</comment>
<proteinExistence type="predicted"/>
<protein>
    <submittedName>
        <fullName evidence="3">4-diphosphocytidyl-2C-methyl-D-erythritol kinase</fullName>
    </submittedName>
</protein>
<dbReference type="PIRSF" id="PIRSF036626">
    <property type="entry name" value="MPTBd_MobAlike"/>
    <property type="match status" value="1"/>
</dbReference>
<keyword evidence="3" id="KW-0808">Transferase</keyword>
<sequence length="522" mass="53273">MIFATVPLAQAEGGILAHSLLIAGTRWPKGRHITAADIAQAASAGLQTLVIARLDPTDIGEDQAAAHLAAALAGTNLTPLPAAHGRANIAATAAGILTLDPQMVAAINTLDEALTLATLAPGTRVAAGEIIATVKVIRYAVTAETLAAATAAAAPLTLAAFRPLTIALVSTTLAGTSEKLLAKTEKVTRNRVEAMACTMTTLPHVAHETAALAVILAQPHPADILLIAGASATVDRADVIPAAIIAAGGHIERLGMPVDPGNLLCLGTLHGRSVIGLPGCARSPKRNGFDVVLERLVAGHTVTSHDIAMMGAGGLLPEAERPQPRAKSPPGPVGAIILAAGRSSRMGNDHKLLADWRGKPLVAHVADAIADAGLPPPVIVLGARADEVRAALGNRPAIYTVAADYAEGLSRSLRTGLAAVPATWSAALICLGDMPRVEASLLRALAAAPGDVALPVWNTRRGNPVRWSRRHFARLTALEGDIGGKAVLADAIDLTEVPAPSDAALDDIDTPAALAALQARES</sequence>
<dbReference type="EMBL" id="BMJM01000001">
    <property type="protein sequence ID" value="GGD99329.1"/>
    <property type="molecule type" value="Genomic_DNA"/>
</dbReference>
<dbReference type="PANTHER" id="PTHR43777">
    <property type="entry name" value="MOLYBDENUM COFACTOR CYTIDYLYLTRANSFERASE"/>
    <property type="match status" value="1"/>
</dbReference>
<organism evidence="3 4">
    <name type="scientific">Sandarakinorhabdus glacialis</name>
    <dbReference type="NCBI Taxonomy" id="1614636"/>
    <lineage>
        <taxon>Bacteria</taxon>
        <taxon>Pseudomonadati</taxon>
        <taxon>Pseudomonadota</taxon>
        <taxon>Alphaproteobacteria</taxon>
        <taxon>Sphingomonadales</taxon>
        <taxon>Sphingosinicellaceae</taxon>
        <taxon>Sandarakinorhabdus</taxon>
    </lineage>
</organism>
<feature type="domain" description="MobA-like NTP transferase" evidence="2">
    <location>
        <begin position="335"/>
        <end position="490"/>
    </location>
</feature>
<keyword evidence="1" id="KW-0460">Magnesium</keyword>
<dbReference type="AlphaFoldDB" id="A0A917E3F6"/>
<dbReference type="Gene3D" id="3.40.980.10">
    <property type="entry name" value="MoaB/Mog-like domain"/>
    <property type="match status" value="1"/>
</dbReference>
<evidence type="ECO:0000313" key="4">
    <source>
        <dbReference type="Proteomes" id="UP000635071"/>
    </source>
</evidence>
<accession>A0A917E3F6</accession>
<dbReference type="CDD" id="cd04182">
    <property type="entry name" value="GT_2_like_f"/>
    <property type="match status" value="1"/>
</dbReference>
<dbReference type="Proteomes" id="UP000635071">
    <property type="component" value="Unassembled WGS sequence"/>
</dbReference>
<evidence type="ECO:0000256" key="1">
    <source>
        <dbReference type="ARBA" id="ARBA00022842"/>
    </source>
</evidence>
<dbReference type="Pfam" id="PF12804">
    <property type="entry name" value="NTP_transf_3"/>
    <property type="match status" value="1"/>
</dbReference>
<reference evidence="3" key="2">
    <citation type="submission" date="2020-09" db="EMBL/GenBank/DDBJ databases">
        <authorList>
            <person name="Sun Q."/>
            <person name="Zhou Y."/>
        </authorList>
    </citation>
    <scope>NUCLEOTIDE SEQUENCE</scope>
    <source>
        <strain evidence="3">CGMCC 1.15519</strain>
    </source>
</reference>
<dbReference type="SUPFAM" id="SSF53218">
    <property type="entry name" value="Molybdenum cofactor biosynthesis proteins"/>
    <property type="match status" value="1"/>
</dbReference>
<name>A0A917E3F6_9SPHN</name>
<dbReference type="RefSeq" id="WP_188761040.1">
    <property type="nucleotide sequence ID" value="NZ_BMJM01000001.1"/>
</dbReference>
<dbReference type="InterPro" id="IPR012184">
    <property type="entry name" value="Bifunc_Mopterin-bd"/>
</dbReference>
<dbReference type="SUPFAM" id="SSF53448">
    <property type="entry name" value="Nucleotide-diphospho-sugar transferases"/>
    <property type="match status" value="1"/>
</dbReference>
<dbReference type="GO" id="GO:0016301">
    <property type="term" value="F:kinase activity"/>
    <property type="evidence" value="ECO:0007669"/>
    <property type="project" value="UniProtKB-KW"/>
</dbReference>